<organism evidence="9 10">
    <name type="scientific">Enterococcus canintestini</name>
    <dbReference type="NCBI Taxonomy" id="317010"/>
    <lineage>
        <taxon>Bacteria</taxon>
        <taxon>Bacillati</taxon>
        <taxon>Bacillota</taxon>
        <taxon>Bacilli</taxon>
        <taxon>Lactobacillales</taxon>
        <taxon>Enterococcaceae</taxon>
        <taxon>Enterococcus</taxon>
    </lineage>
</organism>
<evidence type="ECO:0000256" key="3">
    <source>
        <dbReference type="ARBA" id="ARBA00022448"/>
    </source>
</evidence>
<gene>
    <name evidence="9" type="ORF">RU96_GL000385</name>
</gene>
<dbReference type="InterPro" id="IPR011606">
    <property type="entry name" value="Brnchd-chn_aa_trnsp_permease"/>
</dbReference>
<evidence type="ECO:0000256" key="1">
    <source>
        <dbReference type="ARBA" id="ARBA00004651"/>
    </source>
</evidence>
<evidence type="ECO:0000256" key="5">
    <source>
        <dbReference type="ARBA" id="ARBA00022692"/>
    </source>
</evidence>
<feature type="transmembrane region" description="Helical" evidence="8">
    <location>
        <begin position="148"/>
        <end position="171"/>
    </location>
</feature>
<sequence>MIKSKRKEGGIFLEETQRYESFQDGMKACVPTMLGYLGIGFAAGVVEKGVGLSLLEILLLSLLVYAGSGQFIICGLLAIHAPISTIILTVFLVNSRHFLMSLSVTNYFKPYSILNNIGIGTLLTDESYGVLTTALQEKRPLTTHWMHGLNIAAYLTWVLANITGGLLGQFIPDPNRFGLDFALTAMFLGLCLFQVELPLKKRTTQTLQVLMSVCITLIVFMRFTSAEIAVIVATLIGCLVGTVTHDDQ</sequence>
<comment type="caution">
    <text evidence="9">The sequence shown here is derived from an EMBL/GenBank/DDBJ whole genome shotgun (WGS) entry which is preliminary data.</text>
</comment>
<keyword evidence="5 8" id="KW-0812">Transmembrane</keyword>
<evidence type="ECO:0000313" key="10">
    <source>
        <dbReference type="Proteomes" id="UP000182835"/>
    </source>
</evidence>
<dbReference type="Proteomes" id="UP000182835">
    <property type="component" value="Unassembled WGS sequence"/>
</dbReference>
<evidence type="ECO:0000256" key="8">
    <source>
        <dbReference type="SAM" id="Phobius"/>
    </source>
</evidence>
<evidence type="ECO:0000256" key="6">
    <source>
        <dbReference type="ARBA" id="ARBA00022989"/>
    </source>
</evidence>
<feature type="transmembrane region" description="Helical" evidence="8">
    <location>
        <begin position="177"/>
        <end position="197"/>
    </location>
</feature>
<name>A0A1L8R5I4_9ENTE</name>
<protein>
    <submittedName>
        <fullName evidence="9">Azaleucine resistance protein AzlC</fullName>
    </submittedName>
</protein>
<evidence type="ECO:0000256" key="4">
    <source>
        <dbReference type="ARBA" id="ARBA00022475"/>
    </source>
</evidence>
<evidence type="ECO:0000256" key="7">
    <source>
        <dbReference type="ARBA" id="ARBA00023136"/>
    </source>
</evidence>
<comment type="similarity">
    <text evidence="2">Belongs to the AzlC family.</text>
</comment>
<feature type="transmembrane region" description="Helical" evidence="8">
    <location>
        <begin position="36"/>
        <end position="64"/>
    </location>
</feature>
<keyword evidence="6 8" id="KW-1133">Transmembrane helix</keyword>
<proteinExistence type="inferred from homology"/>
<dbReference type="GO" id="GO:0005886">
    <property type="term" value="C:plasma membrane"/>
    <property type="evidence" value="ECO:0007669"/>
    <property type="project" value="UniProtKB-SubCell"/>
</dbReference>
<reference evidence="9 10" key="1">
    <citation type="submission" date="2014-12" db="EMBL/GenBank/DDBJ databases">
        <title>Draft genome sequences of 29 type strains of Enterococci.</title>
        <authorList>
            <person name="Zhong Z."/>
            <person name="Sun Z."/>
            <person name="Liu W."/>
            <person name="Zhang W."/>
            <person name="Zhang H."/>
        </authorList>
    </citation>
    <scope>NUCLEOTIDE SEQUENCE [LARGE SCALE GENOMIC DNA]</scope>
    <source>
        <strain evidence="9 10">DSM 21207</strain>
    </source>
</reference>
<feature type="transmembrane region" description="Helical" evidence="8">
    <location>
        <begin position="70"/>
        <end position="93"/>
    </location>
</feature>
<evidence type="ECO:0000313" key="9">
    <source>
        <dbReference type="EMBL" id="OJG14985.1"/>
    </source>
</evidence>
<feature type="transmembrane region" description="Helical" evidence="8">
    <location>
        <begin position="209"/>
        <end position="242"/>
    </location>
</feature>
<dbReference type="PANTHER" id="PTHR34979:SF1">
    <property type="entry name" value="INNER MEMBRANE PROTEIN YGAZ"/>
    <property type="match status" value="1"/>
</dbReference>
<keyword evidence="3" id="KW-0813">Transport</keyword>
<accession>A0A1L8R5I4</accession>
<dbReference type="EMBL" id="JXKG01000011">
    <property type="protein sequence ID" value="OJG14985.1"/>
    <property type="molecule type" value="Genomic_DNA"/>
</dbReference>
<dbReference type="Pfam" id="PF03591">
    <property type="entry name" value="AzlC"/>
    <property type="match status" value="1"/>
</dbReference>
<keyword evidence="4" id="KW-1003">Cell membrane</keyword>
<dbReference type="GO" id="GO:1903785">
    <property type="term" value="P:L-valine transmembrane transport"/>
    <property type="evidence" value="ECO:0007669"/>
    <property type="project" value="TreeGrafter"/>
</dbReference>
<evidence type="ECO:0000256" key="2">
    <source>
        <dbReference type="ARBA" id="ARBA00010735"/>
    </source>
</evidence>
<dbReference type="STRING" id="317010.RU96_GL000385"/>
<dbReference type="AlphaFoldDB" id="A0A1L8R5I4"/>
<keyword evidence="7 8" id="KW-0472">Membrane</keyword>
<dbReference type="PANTHER" id="PTHR34979">
    <property type="entry name" value="INNER MEMBRANE PROTEIN YGAZ"/>
    <property type="match status" value="1"/>
</dbReference>
<comment type="subcellular location">
    <subcellularLocation>
        <location evidence="1">Cell membrane</location>
        <topology evidence="1">Multi-pass membrane protein</topology>
    </subcellularLocation>
</comment>